<dbReference type="OrthoDB" id="117297at2"/>
<evidence type="ECO:0000313" key="2">
    <source>
        <dbReference type="Proteomes" id="UP000292958"/>
    </source>
</evidence>
<dbReference type="Proteomes" id="UP000292958">
    <property type="component" value="Unassembled WGS sequence"/>
</dbReference>
<keyword evidence="2" id="KW-1185">Reference proteome</keyword>
<comment type="caution">
    <text evidence="1">The sequence shown here is derived from an EMBL/GenBank/DDBJ whole genome shotgun (WGS) entry which is preliminary data.</text>
</comment>
<evidence type="ECO:0000313" key="1">
    <source>
        <dbReference type="EMBL" id="RZU29791.1"/>
    </source>
</evidence>
<protein>
    <submittedName>
        <fullName evidence="1">Uncharacterized protein</fullName>
    </submittedName>
</protein>
<gene>
    <name evidence="1" type="ORF">BDD14_6414</name>
</gene>
<dbReference type="RefSeq" id="WP_130425130.1">
    <property type="nucleotide sequence ID" value="NZ_SHKW01000007.1"/>
</dbReference>
<accession>A0A4Q7Y191</accession>
<sequence length="44" mass="5020">MMAFDRKDYGMNSGIPFIRIANRVEVDVDIHAKRVSGPPLVFKK</sequence>
<organism evidence="1 2">
    <name type="scientific">Edaphobacter modestus</name>
    <dbReference type="NCBI Taxonomy" id="388466"/>
    <lineage>
        <taxon>Bacteria</taxon>
        <taxon>Pseudomonadati</taxon>
        <taxon>Acidobacteriota</taxon>
        <taxon>Terriglobia</taxon>
        <taxon>Terriglobales</taxon>
        <taxon>Acidobacteriaceae</taxon>
        <taxon>Edaphobacter</taxon>
    </lineage>
</organism>
<dbReference type="EMBL" id="SHKW01000007">
    <property type="protein sequence ID" value="RZU29791.1"/>
    <property type="molecule type" value="Genomic_DNA"/>
</dbReference>
<dbReference type="AlphaFoldDB" id="A0A4Q7Y191"/>
<proteinExistence type="predicted"/>
<name>A0A4Q7Y191_9BACT</name>
<reference evidence="1 2" key="1">
    <citation type="submission" date="2019-02" db="EMBL/GenBank/DDBJ databases">
        <title>Genomic Encyclopedia of Archaeal and Bacterial Type Strains, Phase II (KMG-II): from individual species to whole genera.</title>
        <authorList>
            <person name="Goeker M."/>
        </authorList>
    </citation>
    <scope>NUCLEOTIDE SEQUENCE [LARGE SCALE GENOMIC DNA]</scope>
    <source>
        <strain evidence="1 2">DSM 18101</strain>
    </source>
</reference>